<dbReference type="OrthoDB" id="10032844at2759"/>
<dbReference type="EMBL" id="CAJNOM010002793">
    <property type="protein sequence ID" value="CAF1637697.1"/>
    <property type="molecule type" value="Genomic_DNA"/>
</dbReference>
<keyword evidence="10" id="KW-1185">Reference proteome</keyword>
<evidence type="ECO:0000256" key="5">
    <source>
        <dbReference type="ARBA" id="ARBA00023136"/>
    </source>
</evidence>
<feature type="transmembrane region" description="Helical" evidence="7">
    <location>
        <begin position="323"/>
        <end position="343"/>
    </location>
</feature>
<dbReference type="InterPro" id="IPR002159">
    <property type="entry name" value="CD36_fam"/>
</dbReference>
<organism evidence="8 11">
    <name type="scientific">Adineta steineri</name>
    <dbReference type="NCBI Taxonomy" id="433720"/>
    <lineage>
        <taxon>Eukaryota</taxon>
        <taxon>Metazoa</taxon>
        <taxon>Spiralia</taxon>
        <taxon>Gnathifera</taxon>
        <taxon>Rotifera</taxon>
        <taxon>Eurotatoria</taxon>
        <taxon>Bdelloidea</taxon>
        <taxon>Adinetida</taxon>
        <taxon>Adinetidae</taxon>
        <taxon>Adineta</taxon>
    </lineage>
</organism>
<accession>A0A815RHW1</accession>
<dbReference type="AlphaFoldDB" id="A0A815RHW1"/>
<evidence type="ECO:0000256" key="2">
    <source>
        <dbReference type="ARBA" id="ARBA00010532"/>
    </source>
</evidence>
<dbReference type="PRINTS" id="PR01609">
    <property type="entry name" value="CD36FAMILY"/>
</dbReference>
<evidence type="ECO:0000256" key="7">
    <source>
        <dbReference type="SAM" id="Phobius"/>
    </source>
</evidence>
<evidence type="ECO:0000313" key="11">
    <source>
        <dbReference type="Proteomes" id="UP000663877"/>
    </source>
</evidence>
<comment type="caution">
    <text evidence="8">The sequence shown here is derived from an EMBL/GenBank/DDBJ whole genome shotgun (WGS) entry which is preliminary data.</text>
</comment>
<reference evidence="8" key="1">
    <citation type="submission" date="2021-02" db="EMBL/GenBank/DDBJ databases">
        <authorList>
            <person name="Nowell W R."/>
        </authorList>
    </citation>
    <scope>NUCLEOTIDE SEQUENCE</scope>
</reference>
<dbReference type="Pfam" id="PF01130">
    <property type="entry name" value="CD36"/>
    <property type="match status" value="1"/>
</dbReference>
<comment type="similarity">
    <text evidence="2">Belongs to the CD36 family.</text>
</comment>
<proteinExistence type="inferred from homology"/>
<dbReference type="Proteomes" id="UP000663877">
    <property type="component" value="Unassembled WGS sequence"/>
</dbReference>
<evidence type="ECO:0000256" key="4">
    <source>
        <dbReference type="ARBA" id="ARBA00022989"/>
    </source>
</evidence>
<dbReference type="EMBL" id="CAJNOI010002472">
    <property type="protein sequence ID" value="CAF1477563.1"/>
    <property type="molecule type" value="Genomic_DNA"/>
</dbReference>
<evidence type="ECO:0000313" key="9">
    <source>
        <dbReference type="EMBL" id="CAF1637697.1"/>
    </source>
</evidence>
<keyword evidence="3 7" id="KW-0812">Transmembrane</keyword>
<protein>
    <submittedName>
        <fullName evidence="8">Uncharacterized protein</fullName>
    </submittedName>
</protein>
<dbReference type="GO" id="GO:0005044">
    <property type="term" value="F:scavenger receptor activity"/>
    <property type="evidence" value="ECO:0007669"/>
    <property type="project" value="InterPro"/>
</dbReference>
<keyword evidence="4 7" id="KW-1133">Transmembrane helix</keyword>
<evidence type="ECO:0000313" key="8">
    <source>
        <dbReference type="EMBL" id="CAF1477563.1"/>
    </source>
</evidence>
<dbReference type="GO" id="GO:0016020">
    <property type="term" value="C:membrane"/>
    <property type="evidence" value="ECO:0007669"/>
    <property type="project" value="UniProtKB-SubCell"/>
</dbReference>
<evidence type="ECO:0000256" key="6">
    <source>
        <dbReference type="ARBA" id="ARBA00023180"/>
    </source>
</evidence>
<gene>
    <name evidence="8" type="ORF">BJG266_LOCUS41881</name>
    <name evidence="9" type="ORF">QVE165_LOCUS58760</name>
</gene>
<sequence length="369" mass="41722">MINIPSSIRTIIGLVLSSVEKPIMQRTVKEYLWGYEDPILNILKKQLPQLVSNDQVSVFASVVNEAQYETILINNGVGFDINHTERIDNVGKIERFNFSTNLSIWSNKYANMINGTDSTIWHPDARKDELIYTFMNDICRSVYLKFNQTRQNSFDISTYQYTLPNDVFANSSDNEGFCLNSSTSDNIQQLKCLPSGLFSLSSCIHLSGSTFAIPLPIIASNPHFLATDRSVQDAIIGLMPDEMLHRSYIDIEPMTGIVMNGSRRMQFNLNVINDSKISGVSHVKSLVYPMIWVNEHAEIDKPNADIFHKKVFRPLTVLSVFKYTFLAFGIVLLITVIALVTIYQYKKNLTVVVVESEPTVDETTPLISE</sequence>
<dbReference type="GO" id="GO:0005764">
    <property type="term" value="C:lysosome"/>
    <property type="evidence" value="ECO:0007669"/>
    <property type="project" value="InterPro"/>
</dbReference>
<evidence type="ECO:0000256" key="1">
    <source>
        <dbReference type="ARBA" id="ARBA00004370"/>
    </source>
</evidence>
<comment type="subcellular location">
    <subcellularLocation>
        <location evidence="1">Membrane</location>
    </subcellularLocation>
</comment>
<dbReference type="PANTHER" id="PTHR11923:SF51">
    <property type="entry name" value="LYSOSOME MEMBRANE PROTEIN 2"/>
    <property type="match status" value="1"/>
</dbReference>
<evidence type="ECO:0000313" key="10">
    <source>
        <dbReference type="Proteomes" id="UP000663832"/>
    </source>
</evidence>
<dbReference type="PRINTS" id="PR01611">
    <property type="entry name" value="LIMPII"/>
</dbReference>
<keyword evidence="6" id="KW-0325">Glycoprotein</keyword>
<keyword evidence="5 7" id="KW-0472">Membrane</keyword>
<dbReference type="InterPro" id="IPR005429">
    <property type="entry name" value="LimpII"/>
</dbReference>
<evidence type="ECO:0000256" key="3">
    <source>
        <dbReference type="ARBA" id="ARBA00022692"/>
    </source>
</evidence>
<dbReference type="PANTHER" id="PTHR11923">
    <property type="entry name" value="SCAVENGER RECEPTOR CLASS B TYPE-1 SR-B1"/>
    <property type="match status" value="1"/>
</dbReference>
<name>A0A815RHW1_9BILA</name>
<dbReference type="Proteomes" id="UP000663832">
    <property type="component" value="Unassembled WGS sequence"/>
</dbReference>